<accession>A0AAX1FL62</accession>
<name>A0AAX1FL62_VIBPH</name>
<protein>
    <submittedName>
        <fullName evidence="1">Uncharacterized protein</fullName>
    </submittedName>
</protein>
<sequence length="282" mass="33736">MELHDFLYDLKLENWEWIYDEHQAYEEDIFRIDTLRSRANDLFQVRGRRYTNADMHNLADMLENCIDGEECRSPACKRCTRQHQIEHVTSILEAMLTELNMGTSIRYCALHLVQYSRNIEAYEFLNYDVQADKDRLRKLLSSSGIDGPVLGSLEMDFHKSPQKWLSHYHLLTKLTGNEQALGRLSDKIKRLHPEHIKSGVTARPFMVQKIGNPVKQLSYLCKLGFNEVRDYKTNGFRRCTKKYRLDTLLFCDYLCWMNELGRRKFLFQYRRREWKKIKRSEF</sequence>
<reference evidence="1 2" key="1">
    <citation type="submission" date="2018-12" db="EMBL/GenBank/DDBJ databases">
        <title>Genomic insights into the evolutionary origins and pathogenicity of five Vibrio parahaemolyticus strains isolated from the shrimp with acute hepatopancreatic necrosis disease (AHPND).</title>
        <authorList>
            <person name="Yang Q."/>
            <person name="Dong X."/>
            <person name="Xie G."/>
            <person name="Fu S."/>
            <person name="Zou P."/>
            <person name="Sun J."/>
            <person name="Wang Y."/>
            <person name="Huang J."/>
        </authorList>
    </citation>
    <scope>NUCLEOTIDE SEQUENCE [LARGE SCALE GENOMIC DNA]</scope>
    <source>
        <strain evidence="1 2">20160303005-1</strain>
    </source>
</reference>
<dbReference type="Proteomes" id="UP000464718">
    <property type="component" value="Chromosome i"/>
</dbReference>
<proteinExistence type="predicted"/>
<dbReference type="EMBL" id="CP034298">
    <property type="protein sequence ID" value="QHH08017.1"/>
    <property type="molecule type" value="Genomic_DNA"/>
</dbReference>
<organism evidence="1 2">
    <name type="scientific">Vibrio parahaemolyticus</name>
    <dbReference type="NCBI Taxonomy" id="670"/>
    <lineage>
        <taxon>Bacteria</taxon>
        <taxon>Pseudomonadati</taxon>
        <taxon>Pseudomonadota</taxon>
        <taxon>Gammaproteobacteria</taxon>
        <taxon>Vibrionales</taxon>
        <taxon>Vibrionaceae</taxon>
        <taxon>Vibrio</taxon>
    </lineage>
</organism>
<evidence type="ECO:0000313" key="2">
    <source>
        <dbReference type="Proteomes" id="UP000464718"/>
    </source>
</evidence>
<dbReference type="AlphaFoldDB" id="A0AAX1FL62"/>
<evidence type="ECO:0000313" key="1">
    <source>
        <dbReference type="EMBL" id="QHH08017.1"/>
    </source>
</evidence>
<dbReference type="RefSeq" id="WP_025441154.1">
    <property type="nucleotide sequence ID" value="NZ_CP034298.1"/>
</dbReference>
<gene>
    <name evidence="1" type="ORF">EHC69_00920</name>
</gene>